<accession>A0A9Q3PEW4</accession>
<organism evidence="2 3">
    <name type="scientific">Austropuccinia psidii MF-1</name>
    <dbReference type="NCBI Taxonomy" id="1389203"/>
    <lineage>
        <taxon>Eukaryota</taxon>
        <taxon>Fungi</taxon>
        <taxon>Dikarya</taxon>
        <taxon>Basidiomycota</taxon>
        <taxon>Pucciniomycotina</taxon>
        <taxon>Pucciniomycetes</taxon>
        <taxon>Pucciniales</taxon>
        <taxon>Sphaerophragmiaceae</taxon>
        <taxon>Austropuccinia</taxon>
    </lineage>
</organism>
<evidence type="ECO:0000256" key="1">
    <source>
        <dbReference type="SAM" id="MobiDB-lite"/>
    </source>
</evidence>
<sequence length="95" mass="10949">MQQKGLIDESSSEIEVFRLDGRHTPSEGPSRMMSNLKKKELINSNYHKNSSSEDNSHLNSSRRRPSRIKNMNFSKTPIPSTPSLHRSRDHMSLQK</sequence>
<feature type="region of interest" description="Disordered" evidence="1">
    <location>
        <begin position="1"/>
        <end position="95"/>
    </location>
</feature>
<keyword evidence="3" id="KW-1185">Reference proteome</keyword>
<evidence type="ECO:0000313" key="2">
    <source>
        <dbReference type="EMBL" id="MBW0559473.1"/>
    </source>
</evidence>
<feature type="compositionally biased region" description="Polar residues" evidence="1">
    <location>
        <begin position="69"/>
        <end position="84"/>
    </location>
</feature>
<gene>
    <name evidence="2" type="ORF">O181_099188</name>
</gene>
<protein>
    <submittedName>
        <fullName evidence="2">Uncharacterized protein</fullName>
    </submittedName>
</protein>
<proteinExistence type="predicted"/>
<name>A0A9Q3PEW4_9BASI</name>
<reference evidence="2" key="1">
    <citation type="submission" date="2021-03" db="EMBL/GenBank/DDBJ databases">
        <title>Draft genome sequence of rust myrtle Austropuccinia psidii MF-1, a brazilian biotype.</title>
        <authorList>
            <person name="Quecine M.C."/>
            <person name="Pachon D.M.R."/>
            <person name="Bonatelli M.L."/>
            <person name="Correr F.H."/>
            <person name="Franceschini L.M."/>
            <person name="Leite T.F."/>
            <person name="Margarido G.R.A."/>
            <person name="Almeida C.A."/>
            <person name="Ferrarezi J.A."/>
            <person name="Labate C.A."/>
        </authorList>
    </citation>
    <scope>NUCLEOTIDE SEQUENCE</scope>
    <source>
        <strain evidence="2">MF-1</strain>
    </source>
</reference>
<feature type="compositionally biased region" description="Basic and acidic residues" evidence="1">
    <location>
        <begin position="15"/>
        <end position="25"/>
    </location>
</feature>
<dbReference type="AlphaFoldDB" id="A0A9Q3PEW4"/>
<evidence type="ECO:0000313" key="3">
    <source>
        <dbReference type="Proteomes" id="UP000765509"/>
    </source>
</evidence>
<dbReference type="EMBL" id="AVOT02068171">
    <property type="protein sequence ID" value="MBW0559473.1"/>
    <property type="molecule type" value="Genomic_DNA"/>
</dbReference>
<comment type="caution">
    <text evidence="2">The sequence shown here is derived from an EMBL/GenBank/DDBJ whole genome shotgun (WGS) entry which is preliminary data.</text>
</comment>
<dbReference type="Proteomes" id="UP000765509">
    <property type="component" value="Unassembled WGS sequence"/>
</dbReference>